<dbReference type="GO" id="GO:0055086">
    <property type="term" value="P:nucleobase-containing small molecule metabolic process"/>
    <property type="evidence" value="ECO:0007669"/>
    <property type="project" value="UniProtKB-ARBA"/>
</dbReference>
<dbReference type="GO" id="GO:0004126">
    <property type="term" value="F:cytidine deaminase activity"/>
    <property type="evidence" value="ECO:0007669"/>
    <property type="project" value="UniProtKB-UniRule"/>
</dbReference>
<feature type="binding site" evidence="11">
    <location>
        <begin position="50"/>
        <end position="56"/>
    </location>
    <ligand>
        <name>substrate</name>
    </ligand>
</feature>
<dbReference type="PROSITE" id="PS51747">
    <property type="entry name" value="CYT_DCMP_DEAMINASES_2"/>
    <property type="match status" value="1"/>
</dbReference>
<dbReference type="FunCoup" id="G7E9P4">
    <property type="interactions" value="411"/>
</dbReference>
<sequence length="160" mass="16843">MSSSTLTDEESKVLIAGALKARDAAYCPYSDFRVGACLLADTGVFFMGCNVENASYGGTICAERTAVVKAVSEGARRFRAIAVATDLNEACSPCGLCRQVLREFMPQEAPILLVIPAHADAQGQAVEVQTISSSMAALLPMSFGPEHLDKPRNAPSVTTG</sequence>
<dbReference type="Gene3D" id="3.40.140.10">
    <property type="entry name" value="Cytidine Deaminase, domain 2"/>
    <property type="match status" value="1"/>
</dbReference>
<evidence type="ECO:0000313" key="15">
    <source>
        <dbReference type="EMBL" id="GAA99363.1"/>
    </source>
</evidence>
<evidence type="ECO:0000313" key="16">
    <source>
        <dbReference type="Proteomes" id="UP000009131"/>
    </source>
</evidence>
<dbReference type="InterPro" id="IPR006262">
    <property type="entry name" value="Cyt_deam_tetra"/>
</dbReference>
<dbReference type="PANTHER" id="PTHR11644">
    <property type="entry name" value="CYTIDINE DEAMINASE"/>
    <property type="match status" value="1"/>
</dbReference>
<dbReference type="Proteomes" id="UP000009131">
    <property type="component" value="Unassembled WGS sequence"/>
</dbReference>
<comment type="catalytic activity">
    <reaction evidence="9 13">
        <text>cytidine + H2O + H(+) = uridine + NH4(+)</text>
        <dbReference type="Rhea" id="RHEA:16069"/>
        <dbReference type="ChEBI" id="CHEBI:15377"/>
        <dbReference type="ChEBI" id="CHEBI:15378"/>
        <dbReference type="ChEBI" id="CHEBI:16704"/>
        <dbReference type="ChEBI" id="CHEBI:17562"/>
        <dbReference type="ChEBI" id="CHEBI:28938"/>
        <dbReference type="EC" id="3.5.4.5"/>
    </reaction>
</comment>
<feature type="binding site" evidence="12">
    <location>
        <position position="61"/>
    </location>
    <ligand>
        <name>Zn(2+)</name>
        <dbReference type="ChEBI" id="CHEBI:29105"/>
        <note>catalytic</note>
    </ligand>
</feature>
<dbReference type="EC" id="3.5.4.5" evidence="4 13"/>
<dbReference type="OMA" id="LTHFTCV"/>
<evidence type="ECO:0000256" key="10">
    <source>
        <dbReference type="PIRSR" id="PIRSR606262-1"/>
    </source>
</evidence>
<dbReference type="PANTHER" id="PTHR11644:SF2">
    <property type="entry name" value="CYTIDINE DEAMINASE"/>
    <property type="match status" value="1"/>
</dbReference>
<evidence type="ECO:0000256" key="12">
    <source>
        <dbReference type="PIRSR" id="PIRSR606262-3"/>
    </source>
</evidence>
<protein>
    <recommendedName>
        <fullName evidence="4 13">Cytidine deaminase</fullName>
        <ecNumber evidence="4 13">3.5.4.5</ecNumber>
    </recommendedName>
    <alternativeName>
        <fullName evidence="8 13">Cytidine aminohydrolase</fullName>
    </alternativeName>
</protein>
<dbReference type="FunFam" id="3.40.140.10:FF:000008">
    <property type="entry name" value="Cytidine deaminase"/>
    <property type="match status" value="1"/>
</dbReference>
<evidence type="ECO:0000256" key="7">
    <source>
        <dbReference type="ARBA" id="ARBA00022833"/>
    </source>
</evidence>
<dbReference type="EMBL" id="BABT02000220">
    <property type="protein sequence ID" value="GAA99363.1"/>
    <property type="molecule type" value="Genomic_DNA"/>
</dbReference>
<dbReference type="AlphaFoldDB" id="G7E9P4"/>
<evidence type="ECO:0000256" key="11">
    <source>
        <dbReference type="PIRSR" id="PIRSR606262-2"/>
    </source>
</evidence>
<organism evidence="15 16">
    <name type="scientific">Mixia osmundae (strain CBS 9802 / IAM 14324 / JCM 22182 / KY 12970)</name>
    <dbReference type="NCBI Taxonomy" id="764103"/>
    <lineage>
        <taxon>Eukaryota</taxon>
        <taxon>Fungi</taxon>
        <taxon>Dikarya</taxon>
        <taxon>Basidiomycota</taxon>
        <taxon>Pucciniomycotina</taxon>
        <taxon>Mixiomycetes</taxon>
        <taxon>Mixiales</taxon>
        <taxon>Mixiaceae</taxon>
        <taxon>Mixia</taxon>
    </lineage>
</organism>
<feature type="domain" description="CMP/dCMP-type deaminase" evidence="14">
    <location>
        <begin position="9"/>
        <end position="146"/>
    </location>
</feature>
<comment type="caution">
    <text evidence="15">The sequence shown here is derived from an EMBL/GenBank/DDBJ whole genome shotgun (WGS) entry which is preliminary data.</text>
</comment>
<dbReference type="InterPro" id="IPR016192">
    <property type="entry name" value="APOBEC/CMP_deaminase_Zn-bd"/>
</dbReference>
<comment type="catalytic activity">
    <reaction evidence="13">
        <text>2'-deoxycytidine + H2O + H(+) = 2'-deoxyuridine + NH4(+)</text>
        <dbReference type="Rhea" id="RHEA:13433"/>
        <dbReference type="ChEBI" id="CHEBI:15377"/>
        <dbReference type="ChEBI" id="CHEBI:15378"/>
        <dbReference type="ChEBI" id="CHEBI:15698"/>
        <dbReference type="ChEBI" id="CHEBI:16450"/>
        <dbReference type="ChEBI" id="CHEBI:28938"/>
        <dbReference type="EC" id="3.5.4.5"/>
    </reaction>
</comment>
<keyword evidence="7 12" id="KW-0862">Zinc</keyword>
<dbReference type="SUPFAM" id="SSF53927">
    <property type="entry name" value="Cytidine deaminase-like"/>
    <property type="match status" value="1"/>
</dbReference>
<evidence type="ECO:0000256" key="4">
    <source>
        <dbReference type="ARBA" id="ARBA00012783"/>
    </source>
</evidence>
<accession>G7E9P4</accession>
<proteinExistence type="inferred from homology"/>
<dbReference type="InParanoid" id="G7E9P4"/>
<dbReference type="GO" id="GO:0072527">
    <property type="term" value="P:pyrimidine-containing compound metabolic process"/>
    <property type="evidence" value="ECO:0007669"/>
    <property type="project" value="UniProtKB-ARBA"/>
</dbReference>
<dbReference type="OrthoDB" id="414540at2759"/>
<comment type="cofactor">
    <cofactor evidence="1 12 13">
        <name>Zn(2+)</name>
        <dbReference type="ChEBI" id="CHEBI:29105"/>
    </cofactor>
</comment>
<keyword evidence="16" id="KW-1185">Reference proteome</keyword>
<gene>
    <name evidence="15" type="primary">Mo06059</name>
    <name evidence="15" type="ORF">E5Q_06059</name>
</gene>
<reference evidence="15 16" key="1">
    <citation type="journal article" date="2011" name="J. Gen. Appl. Microbiol.">
        <title>Draft genome sequencing of the enigmatic basidiomycete Mixia osmundae.</title>
        <authorList>
            <person name="Nishida H."/>
            <person name="Nagatsuka Y."/>
            <person name="Sugiyama J."/>
        </authorList>
    </citation>
    <scope>NUCLEOTIDE SEQUENCE [LARGE SCALE GENOMIC DNA]</scope>
    <source>
        <strain evidence="16">CBS 9802 / IAM 14324 / JCM 22182 / KY 12970</strain>
    </source>
</reference>
<dbReference type="InterPro" id="IPR016193">
    <property type="entry name" value="Cytidine_deaminase-like"/>
</dbReference>
<keyword evidence="5 12" id="KW-0479">Metal-binding</keyword>
<name>G7E9P4_MIXOS</name>
<dbReference type="Pfam" id="PF00383">
    <property type="entry name" value="dCMP_cyt_deam_1"/>
    <property type="match status" value="1"/>
</dbReference>
<feature type="binding site" evidence="12">
    <location>
        <position position="97"/>
    </location>
    <ligand>
        <name>Zn(2+)</name>
        <dbReference type="ChEBI" id="CHEBI:29105"/>
        <note>catalytic</note>
    </ligand>
</feature>
<dbReference type="NCBIfam" id="NF004064">
    <property type="entry name" value="PRK05578.1"/>
    <property type="match status" value="1"/>
</dbReference>
<evidence type="ECO:0000256" key="2">
    <source>
        <dbReference type="ARBA" id="ARBA00003949"/>
    </source>
</evidence>
<dbReference type="STRING" id="764103.G7E9P4"/>
<dbReference type="GO" id="GO:0005829">
    <property type="term" value="C:cytosol"/>
    <property type="evidence" value="ECO:0007669"/>
    <property type="project" value="TreeGrafter"/>
</dbReference>
<dbReference type="PROSITE" id="PS00903">
    <property type="entry name" value="CYT_DCMP_DEAMINASES_1"/>
    <property type="match status" value="1"/>
</dbReference>
<dbReference type="HOGENOM" id="CLU_097262_2_1_1"/>
<evidence type="ECO:0000256" key="1">
    <source>
        <dbReference type="ARBA" id="ARBA00001947"/>
    </source>
</evidence>
<comment type="similarity">
    <text evidence="3 13">Belongs to the cytidine and deoxycytidylate deaminase family.</text>
</comment>
<dbReference type="InterPro" id="IPR002125">
    <property type="entry name" value="CMP_dCMP_dom"/>
</dbReference>
<feature type="active site" description="Proton donor" evidence="10">
    <location>
        <position position="63"/>
    </location>
</feature>
<dbReference type="RefSeq" id="XP_014568353.1">
    <property type="nucleotide sequence ID" value="XM_014712867.1"/>
</dbReference>
<comment type="function">
    <text evidence="2 13">This enzyme scavenges exogenous and endogenous cytidine and 2'-deoxycytidine for UMP synthesis.</text>
</comment>
<evidence type="ECO:0000256" key="9">
    <source>
        <dbReference type="ARBA" id="ARBA00049558"/>
    </source>
</evidence>
<reference evidence="15 16" key="2">
    <citation type="journal article" date="2012" name="Open Biol.">
        <title>Characteristics of nucleosomes and linker DNA regions on the genome of the basidiomycete Mixia osmundae revealed by mono- and dinucleosome mapping.</title>
        <authorList>
            <person name="Nishida H."/>
            <person name="Kondo S."/>
            <person name="Matsumoto T."/>
            <person name="Suzuki Y."/>
            <person name="Yoshikawa H."/>
            <person name="Taylor T.D."/>
            <person name="Sugiyama J."/>
        </authorList>
    </citation>
    <scope>NUCLEOTIDE SEQUENCE [LARGE SCALE GENOMIC DNA]</scope>
    <source>
        <strain evidence="16">CBS 9802 / IAM 14324 / JCM 22182 / KY 12970</strain>
    </source>
</reference>
<evidence type="ECO:0000256" key="13">
    <source>
        <dbReference type="RuleBase" id="RU364006"/>
    </source>
</evidence>
<evidence type="ECO:0000256" key="3">
    <source>
        <dbReference type="ARBA" id="ARBA00006576"/>
    </source>
</evidence>
<evidence type="ECO:0000256" key="8">
    <source>
        <dbReference type="ARBA" id="ARBA00032005"/>
    </source>
</evidence>
<feature type="binding site" evidence="12">
    <location>
        <position position="94"/>
    </location>
    <ligand>
        <name>Zn(2+)</name>
        <dbReference type="ChEBI" id="CHEBI:29105"/>
        <note>catalytic</note>
    </ligand>
</feature>
<evidence type="ECO:0000256" key="6">
    <source>
        <dbReference type="ARBA" id="ARBA00022801"/>
    </source>
</evidence>
<dbReference type="GO" id="GO:0008270">
    <property type="term" value="F:zinc ion binding"/>
    <property type="evidence" value="ECO:0007669"/>
    <property type="project" value="UniProtKB-UniRule"/>
</dbReference>
<dbReference type="CDD" id="cd01283">
    <property type="entry name" value="cytidine_deaminase"/>
    <property type="match status" value="1"/>
</dbReference>
<dbReference type="InterPro" id="IPR050202">
    <property type="entry name" value="Cyt/Deoxycyt_deaminase"/>
</dbReference>
<dbReference type="GO" id="GO:0042802">
    <property type="term" value="F:identical protein binding"/>
    <property type="evidence" value="ECO:0007669"/>
    <property type="project" value="UniProtKB-ARBA"/>
</dbReference>
<evidence type="ECO:0000259" key="14">
    <source>
        <dbReference type="PROSITE" id="PS51747"/>
    </source>
</evidence>
<evidence type="ECO:0000256" key="5">
    <source>
        <dbReference type="ARBA" id="ARBA00022723"/>
    </source>
</evidence>
<dbReference type="eggNOG" id="KOG0833">
    <property type="taxonomic scope" value="Eukaryota"/>
</dbReference>
<keyword evidence="6 13" id="KW-0378">Hydrolase</keyword>
<dbReference type="NCBIfam" id="TIGR01354">
    <property type="entry name" value="cyt_deam_tetra"/>
    <property type="match status" value="1"/>
</dbReference>